<comment type="caution">
    <text evidence="2">The sequence shown here is derived from an EMBL/GenBank/DDBJ whole genome shotgun (WGS) entry which is preliminary data.</text>
</comment>
<accession>A0A9Q3L8T0</accession>
<feature type="transmembrane region" description="Helical" evidence="1">
    <location>
        <begin position="286"/>
        <end position="309"/>
    </location>
</feature>
<protein>
    <submittedName>
        <fullName evidence="2">Uncharacterized protein</fullName>
    </submittedName>
</protein>
<evidence type="ECO:0000313" key="3">
    <source>
        <dbReference type="Proteomes" id="UP000746160"/>
    </source>
</evidence>
<keyword evidence="1" id="KW-0472">Membrane</keyword>
<name>A0A9Q3L8T0_9BACT</name>
<organism evidence="2 3">
    <name type="scientific">Mycoplasmopsis anatis</name>
    <dbReference type="NCBI Taxonomy" id="171279"/>
    <lineage>
        <taxon>Bacteria</taxon>
        <taxon>Bacillati</taxon>
        <taxon>Mycoplasmatota</taxon>
        <taxon>Mycoplasmoidales</taxon>
        <taxon>Metamycoplasmataceae</taxon>
        <taxon>Mycoplasmopsis</taxon>
    </lineage>
</organism>
<dbReference type="EMBL" id="JABZFG010000004">
    <property type="protein sequence ID" value="MBW0602632.1"/>
    <property type="molecule type" value="Genomic_DNA"/>
</dbReference>
<gene>
    <name evidence="2" type="ORF">MADP07_00355</name>
</gene>
<keyword evidence="1" id="KW-0812">Transmembrane</keyword>
<evidence type="ECO:0000313" key="2">
    <source>
        <dbReference type="EMBL" id="MBW0602632.1"/>
    </source>
</evidence>
<dbReference type="RefSeq" id="WP_218675313.1">
    <property type="nucleotide sequence ID" value="NZ_JABZFD010000005.1"/>
</dbReference>
<dbReference type="AlphaFoldDB" id="A0A9Q3L8T0"/>
<keyword evidence="1" id="KW-1133">Transmembrane helix</keyword>
<proteinExistence type="predicted"/>
<dbReference type="Proteomes" id="UP000746160">
    <property type="component" value="Unassembled WGS sequence"/>
</dbReference>
<sequence length="407" mass="48710">MNQQNNKLSEEIDVVKDESATDYLRYDIKENTIEEERNLNGDFFSMDYKKINEYDLFSEDLKSLSEIWTPIRKNGKFVNLFKFTDTDDSSKNINITEMSETFEANCIYMEVTSKTKEQREYWIGLRNLKDEFFGDLEFLRYKVVYFYLKNIKGLMNIYNDKDYQTHNFHDIDSNFYNCLQESEIINYGDDIAPFNKNDKLISSLQKRFIEPYLSENKDEDVITNLYEYVKFKIAIILKNMAEFNLRSKKDNTKIIELSEYDEKTFYSIKKRRDYFKKLVSKIKRDTIISLILLVFWLAFFITACSILPAPNNWIKQNWKSVDTYIYIGVGALMIILVFVLYFKVLTYYSVNIMSKIIEYNNTKKKDEKVNVYSGIELSDIYRKYLSKITYFFTIIVSYPKVKRITKQ</sequence>
<reference evidence="2" key="1">
    <citation type="journal article" date="2021" name="Genes Genomics">
        <title>Comparative genomic analysis of Mycoplasma anatis strains.</title>
        <authorList>
            <person name="Zhou Q."/>
            <person name="Mai K."/>
            <person name="Yang D."/>
            <person name="Liu J."/>
            <person name="Yan Z."/>
            <person name="Luo C."/>
            <person name="Tan Y."/>
            <person name="Cao S."/>
            <person name="Zhou Q."/>
            <person name="Chen L."/>
            <person name="Chen F."/>
        </authorList>
    </citation>
    <scope>NUCLEOTIDE SEQUENCE</scope>
    <source>
        <strain evidence="2">DP07</strain>
    </source>
</reference>
<feature type="transmembrane region" description="Helical" evidence="1">
    <location>
        <begin position="324"/>
        <end position="345"/>
    </location>
</feature>
<evidence type="ECO:0000256" key="1">
    <source>
        <dbReference type="SAM" id="Phobius"/>
    </source>
</evidence>